<dbReference type="NCBIfam" id="TIGR02170">
    <property type="entry name" value="thyX"/>
    <property type="match status" value="1"/>
</dbReference>
<gene>
    <name evidence="1 2" type="primary">thyX</name>
    <name evidence="2" type="ORF">DSAG12_00712</name>
</gene>
<dbReference type="GO" id="GO:0032259">
    <property type="term" value="P:methylation"/>
    <property type="evidence" value="ECO:0007669"/>
    <property type="project" value="UniProtKB-KW"/>
</dbReference>
<keyword evidence="1" id="KW-0285">Flavoprotein</keyword>
<dbReference type="PROSITE" id="PS51331">
    <property type="entry name" value="THYX"/>
    <property type="match status" value="1"/>
</dbReference>
<feature type="binding site" description="in other chain" evidence="1">
    <location>
        <position position="165"/>
    </location>
    <ligand>
        <name>dUMP</name>
        <dbReference type="ChEBI" id="CHEBI:246422"/>
        <note>ligand shared between dimeric partners</note>
    </ligand>
</feature>
<dbReference type="InterPro" id="IPR003669">
    <property type="entry name" value="Thymidylate_synthase_ThyX"/>
</dbReference>
<dbReference type="InterPro" id="IPR036098">
    <property type="entry name" value="Thymidylate_synthase_ThyX_sf"/>
</dbReference>
<comment type="caution">
    <text evidence="1">Lacks conserved residue(s) required for the propagation of feature annotation.</text>
</comment>
<comment type="subunit">
    <text evidence="1">Homotetramer.</text>
</comment>
<keyword evidence="1" id="KW-0274">FAD</keyword>
<dbReference type="CDD" id="cd20175">
    <property type="entry name" value="ThyX"/>
    <property type="match status" value="1"/>
</dbReference>
<dbReference type="GO" id="GO:0050797">
    <property type="term" value="F:thymidylate synthase (FAD) activity"/>
    <property type="evidence" value="ECO:0007669"/>
    <property type="project" value="UniProtKB-UniRule"/>
</dbReference>
<accession>A0A5B9D7C8</accession>
<organism evidence="2 3">
    <name type="scientific">Promethearchaeum syntrophicum</name>
    <dbReference type="NCBI Taxonomy" id="2594042"/>
    <lineage>
        <taxon>Archaea</taxon>
        <taxon>Promethearchaeati</taxon>
        <taxon>Promethearchaeota</taxon>
        <taxon>Promethearchaeia</taxon>
        <taxon>Promethearchaeales</taxon>
        <taxon>Promethearchaeaceae</taxon>
        <taxon>Promethearchaeum</taxon>
    </lineage>
</organism>
<dbReference type="KEGG" id="psyt:DSAG12_00712"/>
<evidence type="ECO:0000256" key="1">
    <source>
        <dbReference type="HAMAP-Rule" id="MF_01408"/>
    </source>
</evidence>
<dbReference type="GO" id="GO:0006231">
    <property type="term" value="P:dTMP biosynthetic process"/>
    <property type="evidence" value="ECO:0007669"/>
    <property type="project" value="UniProtKB-UniRule"/>
</dbReference>
<dbReference type="GeneID" id="41328715"/>
<comment type="pathway">
    <text evidence="1">Pyrimidine metabolism; dTTP biosynthesis.</text>
</comment>
<feature type="binding site" evidence="1">
    <location>
        <begin position="181"/>
        <end position="183"/>
    </location>
    <ligand>
        <name>FAD</name>
        <dbReference type="ChEBI" id="CHEBI:57692"/>
        <note>ligand shared between neighboring subunits</note>
    </ligand>
</feature>
<dbReference type="PANTHER" id="PTHR34934:SF1">
    <property type="entry name" value="FLAVIN-DEPENDENT THYMIDYLATE SYNTHASE"/>
    <property type="match status" value="1"/>
</dbReference>
<comment type="catalytic activity">
    <reaction evidence="1">
        <text>dUMP + (6R)-5,10-methylene-5,6,7,8-tetrahydrofolate + NADPH + H(+) = dTMP + (6S)-5,6,7,8-tetrahydrofolate + NADP(+)</text>
        <dbReference type="Rhea" id="RHEA:29043"/>
        <dbReference type="ChEBI" id="CHEBI:15378"/>
        <dbReference type="ChEBI" id="CHEBI:15636"/>
        <dbReference type="ChEBI" id="CHEBI:57453"/>
        <dbReference type="ChEBI" id="CHEBI:57783"/>
        <dbReference type="ChEBI" id="CHEBI:58349"/>
        <dbReference type="ChEBI" id="CHEBI:63528"/>
        <dbReference type="ChEBI" id="CHEBI:246422"/>
        <dbReference type="EC" id="2.1.1.148"/>
    </reaction>
</comment>
<feature type="binding site" evidence="1">
    <location>
        <position position="187"/>
    </location>
    <ligand>
        <name>FAD</name>
        <dbReference type="ChEBI" id="CHEBI:57692"/>
        <note>ligand shared between neighboring subunits</note>
    </ligand>
</feature>
<evidence type="ECO:0000313" key="2">
    <source>
        <dbReference type="EMBL" id="QEE14891.1"/>
    </source>
</evidence>
<dbReference type="EC" id="2.1.1.148" evidence="1"/>
<comment type="cofactor">
    <cofactor evidence="1">
        <name>FAD</name>
        <dbReference type="ChEBI" id="CHEBI:57692"/>
    </cofactor>
    <text evidence="1">Binds 4 FAD per tetramer. Each FAD binding site is formed by three monomers.</text>
</comment>
<feature type="binding site" evidence="1">
    <location>
        <position position="192"/>
    </location>
    <ligand>
        <name>dUMP</name>
        <dbReference type="ChEBI" id="CHEBI:246422"/>
        <note>ligand shared between dimeric partners</note>
    </ligand>
</feature>
<dbReference type="Pfam" id="PF02511">
    <property type="entry name" value="Thy1"/>
    <property type="match status" value="1"/>
</dbReference>
<comment type="similarity">
    <text evidence="1">Belongs to the thymidylate synthase ThyX family.</text>
</comment>
<dbReference type="AlphaFoldDB" id="A0A5B9D7C8"/>
<dbReference type="OrthoDB" id="18918at2157"/>
<dbReference type="Gene3D" id="3.30.1360.170">
    <property type="match status" value="1"/>
</dbReference>
<dbReference type="GO" id="GO:0004799">
    <property type="term" value="F:thymidylate synthase activity"/>
    <property type="evidence" value="ECO:0007669"/>
    <property type="project" value="TreeGrafter"/>
</dbReference>
<proteinExistence type="inferred from homology"/>
<keyword evidence="1 2" id="KW-0808">Transferase</keyword>
<keyword evidence="1" id="KW-0521">NADP</keyword>
<keyword evidence="1 2" id="KW-0489">Methyltransferase</keyword>
<dbReference type="HAMAP" id="MF_01408">
    <property type="entry name" value="ThyX"/>
    <property type="match status" value="1"/>
</dbReference>
<feature type="binding site" evidence="1">
    <location>
        <position position="94"/>
    </location>
    <ligand>
        <name>FAD</name>
        <dbReference type="ChEBI" id="CHEBI:57692"/>
        <note>ligand shared between neighboring subunits</note>
    </ligand>
</feature>
<sequence>MGEERRILLKEKVLDHGFVELIDVLGSDQDIVNAARTSYDKGTKKISSTKQLIRYLIRHKHSGPIEFGVLVFRIRCPIFVARQWFRHRMASYNEVSLRYSEVVEEFYVPRSEWITSQDRRNRQARTDHEIKNSKEICSKLKLQSENLLKEYHSYIEEGVAREIARINLPLSIYTSFVFKIDLRNLLNFLSLRTDPHAQFEIRQYANIMAKMSEKYFPIVIQAWRDYVKNSISFSASELTVLKNVFEEKFDILHFIEEYLEKNEKTIPLAKLESLELIDKLRKLMGFNTTLDYLGKEKK</sequence>
<keyword evidence="3" id="KW-1185">Reference proteome</keyword>
<dbReference type="PANTHER" id="PTHR34934">
    <property type="entry name" value="FLAVIN-DEPENDENT THYMIDYLATE SYNTHASE"/>
    <property type="match status" value="1"/>
</dbReference>
<reference evidence="2 3" key="2">
    <citation type="journal article" date="2024" name="Int. J. Syst. Evol. Microbiol.">
        <title>Promethearchaeum syntrophicum gen. nov., sp. nov., an anaerobic, obligately syntrophic archaeon, the first isolate of the lineage 'Asgard' archaea, and proposal of the new archaeal phylum Promethearchaeota phyl. nov. and kingdom Promethearchaeati regn. nov.</title>
        <authorList>
            <person name="Imachi H."/>
            <person name="Nobu M.K."/>
            <person name="Kato S."/>
            <person name="Takaki Y."/>
            <person name="Miyazaki M."/>
            <person name="Miyata M."/>
            <person name="Ogawara M."/>
            <person name="Saito Y."/>
            <person name="Sakai S."/>
            <person name="Tahara Y.O."/>
            <person name="Takano Y."/>
            <person name="Tasumi E."/>
            <person name="Uematsu K."/>
            <person name="Yoshimura T."/>
            <person name="Itoh T."/>
            <person name="Ohkuma M."/>
            <person name="Takai K."/>
        </authorList>
    </citation>
    <scope>NUCLEOTIDE SEQUENCE [LARGE SCALE GENOMIC DNA]</scope>
    <source>
        <strain evidence="2 3">MK-D1</strain>
    </source>
</reference>
<dbReference type="SUPFAM" id="SSF69796">
    <property type="entry name" value="Thymidylate synthase-complementing protein Thy1"/>
    <property type="match status" value="1"/>
</dbReference>
<feature type="binding site" evidence="1">
    <location>
        <begin position="86"/>
        <end position="88"/>
    </location>
    <ligand>
        <name>FAD</name>
        <dbReference type="ChEBI" id="CHEBI:57692"/>
        <note>ligand shared between neighboring subunits</note>
    </ligand>
</feature>
<dbReference type="GO" id="GO:0006235">
    <property type="term" value="P:dTTP biosynthetic process"/>
    <property type="evidence" value="ECO:0007669"/>
    <property type="project" value="UniProtKB-UniRule"/>
</dbReference>
<reference evidence="2 3" key="1">
    <citation type="journal article" date="2020" name="Nature">
        <title>Isolation of an archaeon at the prokaryote-eukaryote interface.</title>
        <authorList>
            <person name="Imachi H."/>
            <person name="Nobu M.K."/>
            <person name="Nakahara N."/>
            <person name="Morono Y."/>
            <person name="Ogawara M."/>
            <person name="Takaki Y."/>
            <person name="Takano Y."/>
            <person name="Uematsu K."/>
            <person name="Ikuta T."/>
            <person name="Ito M."/>
            <person name="Matsui Y."/>
            <person name="Miyazaki M."/>
            <person name="Murata K."/>
            <person name="Saito Y."/>
            <person name="Sakai S."/>
            <person name="Song C."/>
            <person name="Tasumi E."/>
            <person name="Yamanaka Y."/>
            <person name="Yamaguchi T."/>
            <person name="Kamagata Y."/>
            <person name="Tamaki H."/>
            <person name="Takai K."/>
        </authorList>
    </citation>
    <scope>NUCLEOTIDE SEQUENCE [LARGE SCALE GENOMIC DNA]</scope>
    <source>
        <strain evidence="2 3">MK-D1</strain>
    </source>
</reference>
<feature type="binding site" description="in other chain" evidence="1">
    <location>
        <begin position="94"/>
        <end position="98"/>
    </location>
    <ligand>
        <name>dUMP</name>
        <dbReference type="ChEBI" id="CHEBI:246422"/>
        <note>ligand shared between dimeric partners</note>
    </ligand>
</feature>
<dbReference type="RefSeq" id="WP_147661826.1">
    <property type="nucleotide sequence ID" value="NZ_CP042905.2"/>
</dbReference>
<dbReference type="GO" id="GO:0070402">
    <property type="term" value="F:NADPH binding"/>
    <property type="evidence" value="ECO:0007669"/>
    <property type="project" value="TreeGrafter"/>
</dbReference>
<dbReference type="EMBL" id="CP042905">
    <property type="protein sequence ID" value="QEE14891.1"/>
    <property type="molecule type" value="Genomic_DNA"/>
</dbReference>
<evidence type="ECO:0000313" key="3">
    <source>
        <dbReference type="Proteomes" id="UP000321408"/>
    </source>
</evidence>
<keyword evidence="1" id="KW-0545">Nucleotide biosynthesis</keyword>
<feature type="active site" description="Involved in ionization of N3 of dUMP, leading to its activation" evidence="1">
    <location>
        <position position="192"/>
    </location>
</feature>
<dbReference type="GO" id="GO:0050660">
    <property type="term" value="F:flavin adenine dinucleotide binding"/>
    <property type="evidence" value="ECO:0007669"/>
    <property type="project" value="UniProtKB-UniRule"/>
</dbReference>
<dbReference type="Proteomes" id="UP000321408">
    <property type="component" value="Chromosome"/>
</dbReference>
<feature type="binding site" evidence="1">
    <location>
        <begin position="83"/>
        <end position="86"/>
    </location>
    <ligand>
        <name>dUMP</name>
        <dbReference type="ChEBI" id="CHEBI:246422"/>
        <note>ligand shared between dimeric partners</note>
    </ligand>
</feature>
<dbReference type="UniPathway" id="UPA00575"/>
<protein>
    <recommendedName>
        <fullName evidence="1">Flavin-dependent thymidylate synthase</fullName>
        <shortName evidence="1">FDTS</shortName>
        <ecNumber evidence="1">2.1.1.148</ecNumber>
    </recommendedName>
    <alternativeName>
        <fullName evidence="1">FAD-dependent thymidylate synthase</fullName>
    </alternativeName>
    <alternativeName>
        <fullName evidence="1">Thymidylate synthase ThyX</fullName>
        <shortName evidence="1">TS</shortName>
        <shortName evidence="1">TSase</shortName>
    </alternativeName>
</protein>
<name>A0A5B9D7C8_9ARCH</name>
<comment type="function">
    <text evidence="1">Catalyzes the reductive methylation of 2'-deoxyuridine-5'-monophosphate (dUMP) to 2'-deoxythymidine-5'-monophosphate (dTMP) while utilizing 5,10-methylenetetrahydrofolate (mTHF) as the methyl donor, and NADPH and FADH(2) as the reductant.</text>
</comment>